<sequence length="133" mass="14395">MSEAARLDIWVSSKFSHDMAKIGTLGFGVSPAGSSVGLPLSLDFDTVILIGLVSLNFTLSELVSFKVILSELVSLNVILSELVSSKVILPGPTLLTPWLDSVSNLEMNIEKGFLERCGGQWEVDKWYPPSVVV</sequence>
<dbReference type="AlphaFoldDB" id="A0A9W5T9Q6"/>
<reference evidence="1" key="1">
    <citation type="submission" date="2019-12" db="EMBL/GenBank/DDBJ databases">
        <title>Genome sequence of Babesia ovis.</title>
        <authorList>
            <person name="Yamagishi J."/>
            <person name="Sevinc F."/>
            <person name="Xuan X."/>
        </authorList>
    </citation>
    <scope>NUCLEOTIDE SEQUENCE</scope>
    <source>
        <strain evidence="1">Selcuk</strain>
    </source>
</reference>
<proteinExistence type="predicted"/>
<dbReference type="Proteomes" id="UP001057455">
    <property type="component" value="Unassembled WGS sequence"/>
</dbReference>
<dbReference type="EMBL" id="BLIY01000007">
    <property type="protein sequence ID" value="GFE53656.1"/>
    <property type="molecule type" value="Genomic_DNA"/>
</dbReference>
<accession>A0A9W5T9Q6</accession>
<protein>
    <submittedName>
        <fullName evidence="1">Glycine betaine ABC transporter, putative</fullName>
    </submittedName>
</protein>
<keyword evidence="2" id="KW-1185">Reference proteome</keyword>
<organism evidence="1 2">
    <name type="scientific">Babesia ovis</name>
    <dbReference type="NCBI Taxonomy" id="5869"/>
    <lineage>
        <taxon>Eukaryota</taxon>
        <taxon>Sar</taxon>
        <taxon>Alveolata</taxon>
        <taxon>Apicomplexa</taxon>
        <taxon>Aconoidasida</taxon>
        <taxon>Piroplasmida</taxon>
        <taxon>Babesiidae</taxon>
        <taxon>Babesia</taxon>
    </lineage>
</organism>
<comment type="caution">
    <text evidence="1">The sequence shown here is derived from an EMBL/GenBank/DDBJ whole genome shotgun (WGS) entry which is preliminary data.</text>
</comment>
<evidence type="ECO:0000313" key="1">
    <source>
        <dbReference type="EMBL" id="GFE53656.1"/>
    </source>
</evidence>
<evidence type="ECO:0000313" key="2">
    <source>
        <dbReference type="Proteomes" id="UP001057455"/>
    </source>
</evidence>
<name>A0A9W5T9Q6_BABOV</name>
<gene>
    <name evidence="1" type="ORF">BaOVIS_010600</name>
</gene>